<accession>A0ABR1U0L9</accession>
<name>A0ABR1U0L9_9PEZI</name>
<reference evidence="1 2" key="1">
    <citation type="submission" date="2023-01" db="EMBL/GenBank/DDBJ databases">
        <title>Analysis of 21 Apiospora genomes using comparative genomics revels a genus with tremendous synthesis potential of carbohydrate active enzymes and secondary metabolites.</title>
        <authorList>
            <person name="Sorensen T."/>
        </authorList>
    </citation>
    <scope>NUCLEOTIDE SEQUENCE [LARGE SCALE GENOMIC DNA]</scope>
    <source>
        <strain evidence="1 2">CBS 33761</strain>
    </source>
</reference>
<organism evidence="1 2">
    <name type="scientific">Apiospora rasikravindrae</name>
    <dbReference type="NCBI Taxonomy" id="990691"/>
    <lineage>
        <taxon>Eukaryota</taxon>
        <taxon>Fungi</taxon>
        <taxon>Dikarya</taxon>
        <taxon>Ascomycota</taxon>
        <taxon>Pezizomycotina</taxon>
        <taxon>Sordariomycetes</taxon>
        <taxon>Xylariomycetidae</taxon>
        <taxon>Amphisphaeriales</taxon>
        <taxon>Apiosporaceae</taxon>
        <taxon>Apiospora</taxon>
    </lineage>
</organism>
<comment type="caution">
    <text evidence="1">The sequence shown here is derived from an EMBL/GenBank/DDBJ whole genome shotgun (WGS) entry which is preliminary data.</text>
</comment>
<gene>
    <name evidence="1" type="ORF">PG993_003825</name>
</gene>
<sequence>MGAMPQVMHHVAGHSHNHLVEADEEERNGDGLGCHSWREAEREYILQGKENLRLPDANGHFPGVAFCGIIAPHIWHTFSRRLEPLLKANGISGAFSNTVKKEENTTDEKKDTANLPGIKPTHGCRTYKKRKFQQVLWACHDRARSWSICGGLIPWQ</sequence>
<dbReference type="Proteomes" id="UP001444661">
    <property type="component" value="Unassembled WGS sequence"/>
</dbReference>
<proteinExistence type="predicted"/>
<evidence type="ECO:0000313" key="1">
    <source>
        <dbReference type="EMBL" id="KAK8052440.1"/>
    </source>
</evidence>
<dbReference type="EMBL" id="JAQQWK010000002">
    <property type="protein sequence ID" value="KAK8052440.1"/>
    <property type="molecule type" value="Genomic_DNA"/>
</dbReference>
<keyword evidence="2" id="KW-1185">Reference proteome</keyword>
<protein>
    <submittedName>
        <fullName evidence="1">Uncharacterized protein</fullName>
    </submittedName>
</protein>
<evidence type="ECO:0000313" key="2">
    <source>
        <dbReference type="Proteomes" id="UP001444661"/>
    </source>
</evidence>